<evidence type="ECO:0000313" key="1">
    <source>
        <dbReference type="EMBL" id="KAF0895807.1"/>
    </source>
</evidence>
<dbReference type="Proteomes" id="UP000479710">
    <property type="component" value="Unassembled WGS sequence"/>
</dbReference>
<evidence type="ECO:0000313" key="2">
    <source>
        <dbReference type="Proteomes" id="UP000479710"/>
    </source>
</evidence>
<gene>
    <name evidence="1" type="ORF">E2562_016540</name>
</gene>
<dbReference type="Gene3D" id="1.10.510.10">
    <property type="entry name" value="Transferase(Phosphotransferase) domain 1"/>
    <property type="match status" value="1"/>
</dbReference>
<evidence type="ECO:0008006" key="3">
    <source>
        <dbReference type="Google" id="ProtNLM"/>
    </source>
</evidence>
<proteinExistence type="predicted"/>
<dbReference type="AlphaFoldDB" id="A0A6G1C743"/>
<dbReference type="OrthoDB" id="692567at2759"/>
<protein>
    <recommendedName>
        <fullName evidence="3">Serine-threonine/tyrosine-protein kinase catalytic domain-containing protein</fullName>
    </recommendedName>
</protein>
<accession>A0A6G1C743</accession>
<dbReference type="EMBL" id="SPHZ02000010">
    <property type="protein sequence ID" value="KAF0895807.1"/>
    <property type="molecule type" value="Genomic_DNA"/>
</dbReference>
<organism evidence="1 2">
    <name type="scientific">Oryza meyeriana var. granulata</name>
    <dbReference type="NCBI Taxonomy" id="110450"/>
    <lineage>
        <taxon>Eukaryota</taxon>
        <taxon>Viridiplantae</taxon>
        <taxon>Streptophyta</taxon>
        <taxon>Embryophyta</taxon>
        <taxon>Tracheophyta</taxon>
        <taxon>Spermatophyta</taxon>
        <taxon>Magnoliopsida</taxon>
        <taxon>Liliopsida</taxon>
        <taxon>Poales</taxon>
        <taxon>Poaceae</taxon>
        <taxon>BOP clade</taxon>
        <taxon>Oryzoideae</taxon>
        <taxon>Oryzeae</taxon>
        <taxon>Oryzinae</taxon>
        <taxon>Oryza</taxon>
        <taxon>Oryza meyeriana</taxon>
    </lineage>
</organism>
<sequence>MNFPERIPEIVDSQLQQELGLYHETPIAVKEKGLRCLRSVLSIGLCCTKPTPSERISMQEAAAKLHGIKDAYLSEIKVEN</sequence>
<keyword evidence="2" id="KW-1185">Reference proteome</keyword>
<comment type="caution">
    <text evidence="1">The sequence shown here is derived from an EMBL/GenBank/DDBJ whole genome shotgun (WGS) entry which is preliminary data.</text>
</comment>
<name>A0A6G1C743_9ORYZ</name>
<reference evidence="1 2" key="1">
    <citation type="submission" date="2019-11" db="EMBL/GenBank/DDBJ databases">
        <title>Whole genome sequence of Oryza granulata.</title>
        <authorList>
            <person name="Li W."/>
        </authorList>
    </citation>
    <scope>NUCLEOTIDE SEQUENCE [LARGE SCALE GENOMIC DNA]</scope>
    <source>
        <strain evidence="2">cv. Menghai</strain>
        <tissue evidence="1">Leaf</tissue>
    </source>
</reference>